<proteinExistence type="predicted"/>
<organism evidence="2 3">
    <name type="scientific">Sebaldella termitidis (strain ATCC 33386 / NCTC 11300)</name>
    <dbReference type="NCBI Taxonomy" id="526218"/>
    <lineage>
        <taxon>Bacteria</taxon>
        <taxon>Fusobacteriati</taxon>
        <taxon>Fusobacteriota</taxon>
        <taxon>Fusobacteriia</taxon>
        <taxon>Fusobacteriales</taxon>
        <taxon>Leptotrichiaceae</taxon>
        <taxon>Sebaldella</taxon>
    </lineage>
</organism>
<dbReference type="KEGG" id="str:Sterm_1413"/>
<dbReference type="Proteomes" id="UP000000845">
    <property type="component" value="Chromosome"/>
</dbReference>
<evidence type="ECO:0000313" key="2">
    <source>
        <dbReference type="EMBL" id="ACZ08275.1"/>
    </source>
</evidence>
<dbReference type="PANTHER" id="PTHR34985:SF1">
    <property type="entry name" value="SLR0554 PROTEIN"/>
    <property type="match status" value="1"/>
</dbReference>
<feature type="domain" description="Virulence-associated protein E-like" evidence="1">
    <location>
        <begin position="473"/>
        <end position="692"/>
    </location>
</feature>
<dbReference type="eggNOG" id="COG5545">
    <property type="taxonomic scope" value="Bacteria"/>
</dbReference>
<reference evidence="2 3" key="2">
    <citation type="journal article" date="2010" name="Stand. Genomic Sci.">
        <title>Complete genome sequence of Sebaldella termitidis type strain (NCTC 11300).</title>
        <authorList>
            <person name="Harmon-Smith M."/>
            <person name="Celia L."/>
            <person name="Chertkov O."/>
            <person name="Lapidus A."/>
            <person name="Copeland A."/>
            <person name="Glavina Del Rio T."/>
            <person name="Nolan M."/>
            <person name="Lucas S."/>
            <person name="Tice H."/>
            <person name="Cheng J.F."/>
            <person name="Han C."/>
            <person name="Detter J.C."/>
            <person name="Bruce D."/>
            <person name="Goodwin L."/>
            <person name="Pitluck S."/>
            <person name="Pati A."/>
            <person name="Liolios K."/>
            <person name="Ivanova N."/>
            <person name="Mavromatis K."/>
            <person name="Mikhailova N."/>
            <person name="Chen A."/>
            <person name="Palaniappan K."/>
            <person name="Land M."/>
            <person name="Hauser L."/>
            <person name="Chang Y.J."/>
            <person name="Jeffries C.D."/>
            <person name="Brettin T."/>
            <person name="Goker M."/>
            <person name="Beck B."/>
            <person name="Bristow J."/>
            <person name="Eisen J.A."/>
            <person name="Markowitz V."/>
            <person name="Hugenholtz P."/>
            <person name="Kyrpides N.C."/>
            <person name="Klenk H.P."/>
            <person name="Chen F."/>
        </authorList>
    </citation>
    <scope>NUCLEOTIDE SEQUENCE [LARGE SCALE GENOMIC DNA]</scope>
    <source>
        <strain evidence="3">ATCC 33386 / NCTC 11300</strain>
    </source>
</reference>
<dbReference type="InterPro" id="IPR007936">
    <property type="entry name" value="VapE-like_dom"/>
</dbReference>
<protein>
    <submittedName>
        <fullName evidence="2">Virulence-associated E family protein</fullName>
    </submittedName>
</protein>
<dbReference type="RefSeq" id="WP_012860871.1">
    <property type="nucleotide sequence ID" value="NC_013517.1"/>
</dbReference>
<dbReference type="AlphaFoldDB" id="D1AHP1"/>
<gene>
    <name evidence="2" type="ordered locus">Sterm_1413</name>
</gene>
<evidence type="ECO:0000259" key="1">
    <source>
        <dbReference type="Pfam" id="PF05272"/>
    </source>
</evidence>
<dbReference type="STRING" id="526218.Sterm_1413"/>
<accession>D1AHP1</accession>
<sequence length="806" mass="92885">MENNRDIVISTGNSRKSIDWKTEVMKWSDFVNKIKTPVRTDETLEDFLAMRKPDQDELKDVGGFVGGKLKEGKRRNVNILSRDLVTLDLDNIESGKTQEVLKRISGLNIGYAVYSTRKHSDYQPRLRVIIPVDRSMTSDEYEPVARKLGNMIGIGLCDPTTFEVARLMFWPSCSSDSIYINEHEDKPFIKVDWVLSQYNDWKDVTEWPQVPGYDKVRENQVKKQQDPTEKGGVIGAFCKVFNIYEAIERFIPDSYEICDVKDRLTYTGGSTYGGAVVYDDKFVYSHHATDPAGQTLCNAFDLVRLHKFGALDEEAKELTPNGKLPSSVEMRKLAHGIDEVNNLMMQEKYQKAVDNFDVVENKEMDTSWIKQLIRDKNGKIESTIKNIEIILENDPYLKGKITLDEFANRSLVLGKLPWDHSEVFEPREWEDADDSGLRSYLETVHGIVGMNKIYDALMLVTKKYKSNEVKDYLESLVWDGVSRLETLLIDYFGVADNSYTRQVMKVSLTAAVARAVGKGVKWDYTPIIYGPQGKYKTWFFEILGSKWFNNSLGNFDGKEAAITIQGSWIVELGELASMAKSELNAIKLFLTKREDIYREPFGRRTGKHPRRCVFFGTTNDWEFLRDRTGDRRFWPVVILETEPTKVVPVDLPKELDQIWAEAYFNYSVMGLKLDLEGDEAKAIALEMQQQHSESSPLEGMITEFLEKEIPEDWQRKTVKQRRDYFNSGMEPVKDNTKKYIKRDRICALEIWNECFGRDPGSLKRFNTKEINDILANNPAWERGKKAIRFGEYGVQKGFKKKDDIKK</sequence>
<keyword evidence="3" id="KW-1185">Reference proteome</keyword>
<dbReference type="EMBL" id="CP001739">
    <property type="protein sequence ID" value="ACZ08275.1"/>
    <property type="molecule type" value="Genomic_DNA"/>
</dbReference>
<evidence type="ECO:0000313" key="3">
    <source>
        <dbReference type="Proteomes" id="UP000000845"/>
    </source>
</evidence>
<dbReference type="Pfam" id="PF05272">
    <property type="entry name" value="VapE-like_dom"/>
    <property type="match status" value="1"/>
</dbReference>
<dbReference type="PANTHER" id="PTHR34985">
    <property type="entry name" value="SLR0554 PROTEIN"/>
    <property type="match status" value="1"/>
</dbReference>
<name>D1AHP1_SEBTE</name>
<dbReference type="HOGENOM" id="CLU_018385_1_0_0"/>
<reference evidence="3" key="1">
    <citation type="submission" date="2009-09" db="EMBL/GenBank/DDBJ databases">
        <title>The complete chromosome of Sebaldella termitidis ATCC 33386.</title>
        <authorList>
            <consortium name="US DOE Joint Genome Institute (JGI-PGF)"/>
            <person name="Lucas S."/>
            <person name="Copeland A."/>
            <person name="Lapidus A."/>
            <person name="Glavina del Rio T."/>
            <person name="Dalin E."/>
            <person name="Tice H."/>
            <person name="Bruce D."/>
            <person name="Goodwin L."/>
            <person name="Pitluck S."/>
            <person name="Kyrpides N."/>
            <person name="Mavromatis K."/>
            <person name="Ivanova N."/>
            <person name="Mikhailova N."/>
            <person name="Sims D."/>
            <person name="Meincke L."/>
            <person name="Brettin T."/>
            <person name="Detter J.C."/>
            <person name="Han C."/>
            <person name="Larimer F."/>
            <person name="Land M."/>
            <person name="Hauser L."/>
            <person name="Markowitz V."/>
            <person name="Cheng J.F."/>
            <person name="Hugenholtz P."/>
            <person name="Woyke T."/>
            <person name="Wu D."/>
            <person name="Eisen J.A."/>
        </authorList>
    </citation>
    <scope>NUCLEOTIDE SEQUENCE [LARGE SCALE GENOMIC DNA]</scope>
    <source>
        <strain evidence="3">ATCC 33386 / NCTC 11300</strain>
    </source>
</reference>